<keyword evidence="3" id="KW-0479">Metal-binding</keyword>
<evidence type="ECO:0000259" key="8">
    <source>
        <dbReference type="PROSITE" id="PS50181"/>
    </source>
</evidence>
<feature type="compositionally biased region" description="Basic and acidic residues" evidence="7">
    <location>
        <begin position="456"/>
        <end position="471"/>
    </location>
</feature>
<feature type="region of interest" description="Disordered" evidence="7">
    <location>
        <begin position="455"/>
        <end position="487"/>
    </location>
</feature>
<dbReference type="GO" id="GO:0005634">
    <property type="term" value="C:nucleus"/>
    <property type="evidence" value="ECO:0000318"/>
    <property type="project" value="GO_Central"/>
</dbReference>
<proteinExistence type="inferred from homology"/>
<feature type="compositionally biased region" description="Basic residues" evidence="7">
    <location>
        <begin position="1"/>
        <end position="19"/>
    </location>
</feature>
<sequence>MEGKRKRGGKKKTRKKKDAKVRVAAPHSSDESEDRGVESPGVEFGLAFASRHCAVQPLGNLLFTGKQNIRDPGLGSLQRLSDEIVSDILALLDAKDLARSGVSSKAFYVFSHQEALWRNLVLAELKGGFLFQGSWRKTYVSARSAWTKVRYFYSDYLFQSWLCASVEIKDEWISRDNIERRSHLSVDDFVRDFERLNKPVLLTDAINNWPALKRWNQDYLLDLCGDVDFAAGPADMTLSNYFVYAKSVKEERPLYLFDPKFGEKVPQLAADYEVPVYFREDLFSILGKERPDYRWLILGPARSGSSFHIDPNSTSAWNAVVKGSKKWILYPPGAVPPGVHPSPDGVDVATPVSITEWFMNFYHETKRGKHKPVECVCKAGEVVFIPNGWWHIVINLEDSIAITQNYVSRSNILNVLDFLNKPNSQDLVSGTKDRVNLYDKFKSRYEELHPGSLEQLRNEKRAQESQKKRSVWESVTSGGDFRFNFGS</sequence>
<evidence type="ECO:0000256" key="2">
    <source>
        <dbReference type="ARBA" id="ARBA00006801"/>
    </source>
</evidence>
<dbReference type="SUPFAM" id="SSF81383">
    <property type="entry name" value="F-box domain"/>
    <property type="match status" value="1"/>
</dbReference>
<dbReference type="InterPro" id="IPR041667">
    <property type="entry name" value="Cupin_8"/>
</dbReference>
<evidence type="ECO:0000256" key="5">
    <source>
        <dbReference type="ARBA" id="ARBA00023004"/>
    </source>
</evidence>
<evidence type="ECO:0008006" key="12">
    <source>
        <dbReference type="Google" id="ProtNLM"/>
    </source>
</evidence>
<dbReference type="GO" id="GO:0046872">
    <property type="term" value="F:metal ion binding"/>
    <property type="evidence" value="ECO:0007669"/>
    <property type="project" value="UniProtKB-KW"/>
</dbReference>
<dbReference type="Pfam" id="PF13621">
    <property type="entry name" value="Cupin_8"/>
    <property type="match status" value="1"/>
</dbReference>
<dbReference type="FunFam" id="2.60.120.650:FF:000045">
    <property type="entry name" value="F-box protein At1g78280"/>
    <property type="match status" value="1"/>
</dbReference>
<feature type="region of interest" description="Disordered" evidence="7">
    <location>
        <begin position="1"/>
        <end position="38"/>
    </location>
</feature>
<dbReference type="STRING" id="88036.D8QW11"/>
<dbReference type="eggNOG" id="KOG2130">
    <property type="taxonomic scope" value="Eukaryota"/>
</dbReference>
<dbReference type="AlphaFoldDB" id="D8QW11"/>
<dbReference type="PANTHER" id="PTHR12480:SF21">
    <property type="entry name" value="JMJC DOMAIN-CONTAINING PROTEIN 8"/>
    <property type="match status" value="1"/>
</dbReference>
<dbReference type="InterPro" id="IPR036047">
    <property type="entry name" value="F-box-like_dom_sf"/>
</dbReference>
<dbReference type="InParanoid" id="D8QW11"/>
<dbReference type="InterPro" id="IPR001810">
    <property type="entry name" value="F-box_dom"/>
</dbReference>
<evidence type="ECO:0000256" key="7">
    <source>
        <dbReference type="SAM" id="MobiDB-lite"/>
    </source>
</evidence>
<dbReference type="Gene3D" id="1.20.1280.50">
    <property type="match status" value="1"/>
</dbReference>
<evidence type="ECO:0000256" key="3">
    <source>
        <dbReference type="ARBA" id="ARBA00022723"/>
    </source>
</evidence>
<keyword evidence="6" id="KW-0539">Nucleus</keyword>
<dbReference type="SUPFAM" id="SSF51197">
    <property type="entry name" value="Clavaminate synthase-like"/>
    <property type="match status" value="1"/>
</dbReference>
<dbReference type="Proteomes" id="UP000001514">
    <property type="component" value="Unassembled WGS sequence"/>
</dbReference>
<feature type="domain" description="F-box" evidence="8">
    <location>
        <begin position="74"/>
        <end position="120"/>
    </location>
</feature>
<accession>D8QW11</accession>
<dbReference type="InterPro" id="IPR050910">
    <property type="entry name" value="JMJD6_ArgDemeth/LysHydrox"/>
</dbReference>
<comment type="similarity">
    <text evidence="2">Belongs to the JARID1 histone demethylase family.</text>
</comment>
<dbReference type="OMA" id="WPAYKNW"/>
<keyword evidence="5" id="KW-0408">Iron</keyword>
<feature type="domain" description="JmjC" evidence="9">
    <location>
        <begin position="263"/>
        <end position="423"/>
    </location>
</feature>
<evidence type="ECO:0000313" key="10">
    <source>
        <dbReference type="EMBL" id="EFJ36552.1"/>
    </source>
</evidence>
<dbReference type="InterPro" id="IPR003347">
    <property type="entry name" value="JmjC_dom"/>
</dbReference>
<dbReference type="KEGG" id="smo:SELMODRAFT_78122"/>
<evidence type="ECO:0000256" key="6">
    <source>
        <dbReference type="ARBA" id="ARBA00023242"/>
    </source>
</evidence>
<evidence type="ECO:0000256" key="1">
    <source>
        <dbReference type="ARBA" id="ARBA00004123"/>
    </source>
</evidence>
<gene>
    <name evidence="10" type="ORF">SELMODRAFT_78122</name>
</gene>
<dbReference type="GO" id="GO:0016491">
    <property type="term" value="F:oxidoreductase activity"/>
    <property type="evidence" value="ECO:0007669"/>
    <property type="project" value="UniProtKB-KW"/>
</dbReference>
<dbReference type="GO" id="GO:0000987">
    <property type="term" value="F:cis-regulatory region sequence-specific DNA binding"/>
    <property type="evidence" value="ECO:0000318"/>
    <property type="project" value="GO_Central"/>
</dbReference>
<dbReference type="SMART" id="SM00558">
    <property type="entry name" value="JmjC"/>
    <property type="match status" value="1"/>
</dbReference>
<dbReference type="PANTHER" id="PTHR12480">
    <property type="entry name" value="ARGININE DEMETHYLASE AND LYSYL-HYDROXYLASE JMJD"/>
    <property type="match status" value="1"/>
</dbReference>
<dbReference type="PROSITE" id="PS50181">
    <property type="entry name" value="FBOX"/>
    <property type="match status" value="1"/>
</dbReference>
<dbReference type="FunCoup" id="D8QW11">
    <property type="interactions" value="1116"/>
</dbReference>
<feature type="compositionally biased region" description="Basic and acidic residues" evidence="7">
    <location>
        <begin position="28"/>
        <end position="37"/>
    </location>
</feature>
<name>D8QW11_SELML</name>
<organism evidence="11">
    <name type="scientific">Selaginella moellendorffii</name>
    <name type="common">Spikemoss</name>
    <dbReference type="NCBI Taxonomy" id="88036"/>
    <lineage>
        <taxon>Eukaryota</taxon>
        <taxon>Viridiplantae</taxon>
        <taxon>Streptophyta</taxon>
        <taxon>Embryophyta</taxon>
        <taxon>Tracheophyta</taxon>
        <taxon>Lycopodiopsida</taxon>
        <taxon>Selaginellales</taxon>
        <taxon>Selaginellaceae</taxon>
        <taxon>Selaginella</taxon>
    </lineage>
</organism>
<keyword evidence="11" id="KW-1185">Reference proteome</keyword>
<reference evidence="10 11" key="1">
    <citation type="journal article" date="2011" name="Science">
        <title>The Selaginella genome identifies genetic changes associated with the evolution of vascular plants.</title>
        <authorList>
            <person name="Banks J.A."/>
            <person name="Nishiyama T."/>
            <person name="Hasebe M."/>
            <person name="Bowman J.L."/>
            <person name="Gribskov M."/>
            <person name="dePamphilis C."/>
            <person name="Albert V.A."/>
            <person name="Aono N."/>
            <person name="Aoyama T."/>
            <person name="Ambrose B.A."/>
            <person name="Ashton N.W."/>
            <person name="Axtell M.J."/>
            <person name="Barker E."/>
            <person name="Barker M.S."/>
            <person name="Bennetzen J.L."/>
            <person name="Bonawitz N.D."/>
            <person name="Chapple C."/>
            <person name="Cheng C."/>
            <person name="Correa L.G."/>
            <person name="Dacre M."/>
            <person name="DeBarry J."/>
            <person name="Dreyer I."/>
            <person name="Elias M."/>
            <person name="Engstrom E.M."/>
            <person name="Estelle M."/>
            <person name="Feng L."/>
            <person name="Finet C."/>
            <person name="Floyd S.K."/>
            <person name="Frommer W.B."/>
            <person name="Fujita T."/>
            <person name="Gramzow L."/>
            <person name="Gutensohn M."/>
            <person name="Harholt J."/>
            <person name="Hattori M."/>
            <person name="Heyl A."/>
            <person name="Hirai T."/>
            <person name="Hiwatashi Y."/>
            <person name="Ishikawa M."/>
            <person name="Iwata M."/>
            <person name="Karol K.G."/>
            <person name="Koehler B."/>
            <person name="Kolukisaoglu U."/>
            <person name="Kubo M."/>
            <person name="Kurata T."/>
            <person name="Lalonde S."/>
            <person name="Li K."/>
            <person name="Li Y."/>
            <person name="Litt A."/>
            <person name="Lyons E."/>
            <person name="Manning G."/>
            <person name="Maruyama T."/>
            <person name="Michael T.P."/>
            <person name="Mikami K."/>
            <person name="Miyazaki S."/>
            <person name="Morinaga S."/>
            <person name="Murata T."/>
            <person name="Mueller-Roeber B."/>
            <person name="Nelson D.R."/>
            <person name="Obara M."/>
            <person name="Oguri Y."/>
            <person name="Olmstead R.G."/>
            <person name="Onodera N."/>
            <person name="Petersen B.L."/>
            <person name="Pils B."/>
            <person name="Prigge M."/>
            <person name="Rensing S.A."/>
            <person name="Riano-Pachon D.M."/>
            <person name="Roberts A.W."/>
            <person name="Sato Y."/>
            <person name="Scheller H.V."/>
            <person name="Schulz B."/>
            <person name="Schulz C."/>
            <person name="Shakirov E.V."/>
            <person name="Shibagaki N."/>
            <person name="Shinohara N."/>
            <person name="Shippen D.E."/>
            <person name="Soerensen I."/>
            <person name="Sotooka R."/>
            <person name="Sugimoto N."/>
            <person name="Sugita M."/>
            <person name="Sumikawa N."/>
            <person name="Tanurdzic M."/>
            <person name="Theissen G."/>
            <person name="Ulvskov P."/>
            <person name="Wakazuki S."/>
            <person name="Weng J.K."/>
            <person name="Willats W.W."/>
            <person name="Wipf D."/>
            <person name="Wolf P.G."/>
            <person name="Yang L."/>
            <person name="Zimmer A.D."/>
            <person name="Zhu Q."/>
            <person name="Mitros T."/>
            <person name="Hellsten U."/>
            <person name="Loque D."/>
            <person name="Otillar R."/>
            <person name="Salamov A."/>
            <person name="Schmutz J."/>
            <person name="Shapiro H."/>
            <person name="Lindquist E."/>
            <person name="Lucas S."/>
            <person name="Rokhsar D."/>
            <person name="Grigoriev I.V."/>
        </authorList>
    </citation>
    <scope>NUCLEOTIDE SEQUENCE [LARGE SCALE GENOMIC DNA]</scope>
</reference>
<keyword evidence="4" id="KW-0560">Oxidoreductase</keyword>
<evidence type="ECO:0000256" key="4">
    <source>
        <dbReference type="ARBA" id="ARBA00023002"/>
    </source>
</evidence>
<dbReference type="Gene3D" id="2.60.120.650">
    <property type="entry name" value="Cupin"/>
    <property type="match status" value="1"/>
</dbReference>
<dbReference type="Gramene" id="EFJ36552">
    <property type="protein sequence ID" value="EFJ36552"/>
    <property type="gene ID" value="SELMODRAFT_78122"/>
</dbReference>
<protein>
    <recommendedName>
        <fullName evidence="12">JmjC domain-containing protein</fullName>
    </recommendedName>
</protein>
<evidence type="ECO:0000259" key="9">
    <source>
        <dbReference type="PROSITE" id="PS51184"/>
    </source>
</evidence>
<dbReference type="Pfam" id="PF12937">
    <property type="entry name" value="F-box-like"/>
    <property type="match status" value="1"/>
</dbReference>
<comment type="subcellular location">
    <subcellularLocation>
        <location evidence="1">Nucleus</location>
    </subcellularLocation>
</comment>
<dbReference type="HOGENOM" id="CLU_016785_1_1_1"/>
<evidence type="ECO:0000313" key="11">
    <source>
        <dbReference type="Proteomes" id="UP000001514"/>
    </source>
</evidence>
<dbReference type="PROSITE" id="PS51184">
    <property type="entry name" value="JMJC"/>
    <property type="match status" value="1"/>
</dbReference>
<dbReference type="EMBL" id="GL377567">
    <property type="protein sequence ID" value="EFJ36552.1"/>
    <property type="molecule type" value="Genomic_DNA"/>
</dbReference>